<dbReference type="EMBL" id="KZ992489">
    <property type="protein sequence ID" value="RKP09782.1"/>
    <property type="molecule type" value="Genomic_DNA"/>
</dbReference>
<dbReference type="GO" id="GO:0005737">
    <property type="term" value="C:cytoplasm"/>
    <property type="evidence" value="ECO:0007669"/>
    <property type="project" value="TreeGrafter"/>
</dbReference>
<dbReference type="PANTHER" id="PTHR28657">
    <property type="entry name" value="INDOLEAMINE 2,3-DIOXYGENASE"/>
    <property type="match status" value="1"/>
</dbReference>
<dbReference type="OrthoDB" id="540174at2759"/>
<sequence>MRYHSSVLPQSLAEYEIDPVTGFLPPEEPLRRLPADGPFELWERLADDFQGLMLSGQLRKRVHELPVLDVDALTTQPQRRRAFLVLSLLTHAYVWGKHEPVLSDLPPCLAVPFCKVSEMLGLCPVVCNAAVVIWNWKRIDPNGPYDLSNMTTLHTFSGAMDESWFYLITTAIEARGGRALGAIVGAAAETKAEAPCLDTLAQHLSVLADEIEEMGKILIRMYERCDPYVFFWKVRAYLAGWANMKEAGLPDGLHYEGVDAPGVYRQYPGGSAGQSALMHALDIALGVKHHRTGSSSGRNKFMEAMRDHMPGPHRKFLEDLERNVDIRGFVDQLSASPAAAGPYTIKAVEHTTSAYNRCVDQLKQFRDRHIQMVTLYVVMPARKGPVVGGYRGVDTRHTGLARPSDGNNVHRGTGGTDVMPFLKQMRDETRATKLNALREHP</sequence>
<evidence type="ECO:0000313" key="6">
    <source>
        <dbReference type="Proteomes" id="UP000271241"/>
    </source>
</evidence>
<dbReference type="AlphaFoldDB" id="A0A4P9XUX5"/>
<dbReference type="SUPFAM" id="SSF140959">
    <property type="entry name" value="Indolic compounds 2,3-dioxygenase-like"/>
    <property type="match status" value="1"/>
</dbReference>
<accession>A0A4P9XUX5</accession>
<dbReference type="STRING" id="78915.A0A4P9XUX5"/>
<dbReference type="GO" id="GO:0034354">
    <property type="term" value="P:'de novo' NAD+ biosynthetic process from L-tryptophan"/>
    <property type="evidence" value="ECO:0007669"/>
    <property type="project" value="TreeGrafter"/>
</dbReference>
<dbReference type="Pfam" id="PF01231">
    <property type="entry name" value="IDO"/>
    <property type="match status" value="1"/>
</dbReference>
<evidence type="ECO:0000256" key="2">
    <source>
        <dbReference type="ARBA" id="ARBA00022723"/>
    </source>
</evidence>
<keyword evidence="5" id="KW-0560">Oxidoreductase</keyword>
<keyword evidence="4" id="KW-0349">Heme</keyword>
<dbReference type="Proteomes" id="UP000271241">
    <property type="component" value="Unassembled WGS sequence"/>
</dbReference>
<dbReference type="InterPro" id="IPR037217">
    <property type="entry name" value="Trp/Indoleamine_2_3_dOase-like"/>
</dbReference>
<dbReference type="InterPro" id="IPR000898">
    <property type="entry name" value="Indolamine_dOase"/>
</dbReference>
<organism evidence="5 6">
    <name type="scientific">Thamnocephalis sphaerospora</name>
    <dbReference type="NCBI Taxonomy" id="78915"/>
    <lineage>
        <taxon>Eukaryota</taxon>
        <taxon>Fungi</taxon>
        <taxon>Fungi incertae sedis</taxon>
        <taxon>Zoopagomycota</taxon>
        <taxon>Zoopagomycotina</taxon>
        <taxon>Zoopagomycetes</taxon>
        <taxon>Zoopagales</taxon>
        <taxon>Sigmoideomycetaceae</taxon>
        <taxon>Thamnocephalis</taxon>
    </lineage>
</organism>
<name>A0A4P9XUX5_9FUNG</name>
<dbReference type="GO" id="GO:0033754">
    <property type="term" value="F:indoleamine 2,3-dioxygenase activity"/>
    <property type="evidence" value="ECO:0007669"/>
    <property type="project" value="TreeGrafter"/>
</dbReference>
<keyword evidence="5" id="KW-0223">Dioxygenase</keyword>
<dbReference type="GO" id="GO:0046872">
    <property type="term" value="F:metal ion binding"/>
    <property type="evidence" value="ECO:0007669"/>
    <property type="project" value="UniProtKB-KW"/>
</dbReference>
<keyword evidence="2 4" id="KW-0479">Metal-binding</keyword>
<keyword evidence="6" id="KW-1185">Reference proteome</keyword>
<reference evidence="6" key="1">
    <citation type="journal article" date="2018" name="Nat. Microbiol.">
        <title>Leveraging single-cell genomics to expand the fungal tree of life.</title>
        <authorList>
            <person name="Ahrendt S.R."/>
            <person name="Quandt C.A."/>
            <person name="Ciobanu D."/>
            <person name="Clum A."/>
            <person name="Salamov A."/>
            <person name="Andreopoulos B."/>
            <person name="Cheng J.F."/>
            <person name="Woyke T."/>
            <person name="Pelin A."/>
            <person name="Henrissat B."/>
            <person name="Reynolds N.K."/>
            <person name="Benny G.L."/>
            <person name="Smith M.E."/>
            <person name="James T.Y."/>
            <person name="Grigoriev I.V."/>
        </authorList>
    </citation>
    <scope>NUCLEOTIDE SEQUENCE [LARGE SCALE GENOMIC DNA]</scope>
    <source>
        <strain evidence="6">RSA 1356</strain>
    </source>
</reference>
<dbReference type="GO" id="GO:0020037">
    <property type="term" value="F:heme binding"/>
    <property type="evidence" value="ECO:0007669"/>
    <property type="project" value="InterPro"/>
</dbReference>
<evidence type="ECO:0000256" key="4">
    <source>
        <dbReference type="PIRSR" id="PIRSR600898-1"/>
    </source>
</evidence>
<keyword evidence="3 4" id="KW-0408">Iron</keyword>
<evidence type="ECO:0000256" key="1">
    <source>
        <dbReference type="ARBA" id="ARBA00007119"/>
    </source>
</evidence>
<proteinExistence type="inferred from homology"/>
<comment type="similarity">
    <text evidence="1">Belongs to the indoleamine 2,3-dioxygenase family.</text>
</comment>
<evidence type="ECO:0000256" key="3">
    <source>
        <dbReference type="ARBA" id="ARBA00023004"/>
    </source>
</evidence>
<dbReference type="GO" id="GO:0019441">
    <property type="term" value="P:L-tryptophan catabolic process to kynurenine"/>
    <property type="evidence" value="ECO:0007669"/>
    <property type="project" value="InterPro"/>
</dbReference>
<dbReference type="PANTHER" id="PTHR28657:SF5">
    <property type="entry name" value="INDOLEAMINE 2,3-DIOXYGENASE"/>
    <property type="match status" value="1"/>
</dbReference>
<gene>
    <name evidence="5" type="ORF">THASP1DRAFT_13826</name>
</gene>
<protein>
    <submittedName>
        <fullName evidence="5">Indoleamine 2,3-dioxygenase</fullName>
    </submittedName>
</protein>
<feature type="binding site" description="proximal binding residue" evidence="4">
    <location>
        <position position="369"/>
    </location>
    <ligand>
        <name>heme b</name>
        <dbReference type="ChEBI" id="CHEBI:60344"/>
    </ligand>
    <ligandPart>
        <name>Fe</name>
        <dbReference type="ChEBI" id="CHEBI:18248"/>
    </ligandPart>
</feature>
<evidence type="ECO:0000313" key="5">
    <source>
        <dbReference type="EMBL" id="RKP09782.1"/>
    </source>
</evidence>
<dbReference type="Gene3D" id="1.20.58.480">
    <property type="match status" value="1"/>
</dbReference>